<organism evidence="4 5">
    <name type="scientific">Intoshia linei</name>
    <dbReference type="NCBI Taxonomy" id="1819745"/>
    <lineage>
        <taxon>Eukaryota</taxon>
        <taxon>Metazoa</taxon>
        <taxon>Spiralia</taxon>
        <taxon>Lophotrochozoa</taxon>
        <taxon>Mesozoa</taxon>
        <taxon>Orthonectida</taxon>
        <taxon>Rhopaluridae</taxon>
        <taxon>Intoshia</taxon>
    </lineage>
</organism>
<accession>A0A177AV15</accession>
<feature type="non-terminal residue" evidence="4">
    <location>
        <position position="94"/>
    </location>
</feature>
<gene>
    <name evidence="4" type="ORF">A3Q56_06453</name>
</gene>
<evidence type="ECO:0000259" key="3">
    <source>
        <dbReference type="PROSITE" id="PS50021"/>
    </source>
</evidence>
<feature type="domain" description="Calponin-homology (CH)" evidence="3">
    <location>
        <begin position="20"/>
        <end position="94"/>
    </location>
</feature>
<dbReference type="EMBL" id="LWCA01001128">
    <property type="protein sequence ID" value="OAF65835.1"/>
    <property type="molecule type" value="Genomic_DNA"/>
</dbReference>
<dbReference type="SUPFAM" id="SSF47576">
    <property type="entry name" value="Calponin-homology domain, CH-domain"/>
    <property type="match status" value="1"/>
</dbReference>
<dbReference type="Pfam" id="PF00307">
    <property type="entry name" value="CH"/>
    <property type="match status" value="1"/>
</dbReference>
<reference evidence="4 5" key="1">
    <citation type="submission" date="2016-04" db="EMBL/GenBank/DDBJ databases">
        <title>The genome of Intoshia linei affirms orthonectids as highly simplified spiralians.</title>
        <authorList>
            <person name="Mikhailov K.V."/>
            <person name="Slusarev G.S."/>
            <person name="Nikitin M.A."/>
            <person name="Logacheva M.D."/>
            <person name="Penin A."/>
            <person name="Aleoshin V."/>
            <person name="Panchin Y.V."/>
        </authorList>
    </citation>
    <scope>NUCLEOTIDE SEQUENCE [LARGE SCALE GENOMIC DNA]</scope>
    <source>
        <strain evidence="4">Intl2013</strain>
        <tissue evidence="4">Whole animal</tissue>
    </source>
</reference>
<dbReference type="InterPro" id="IPR001589">
    <property type="entry name" value="Actinin_actin-bd_CS"/>
</dbReference>
<keyword evidence="1" id="KW-0677">Repeat</keyword>
<proteinExistence type="predicted"/>
<name>A0A177AV15_9BILA</name>
<evidence type="ECO:0000313" key="4">
    <source>
        <dbReference type="EMBL" id="OAF65835.1"/>
    </source>
</evidence>
<dbReference type="Gene3D" id="1.10.418.10">
    <property type="entry name" value="Calponin-like domain"/>
    <property type="match status" value="1"/>
</dbReference>
<dbReference type="InterPro" id="IPR001715">
    <property type="entry name" value="CH_dom"/>
</dbReference>
<comment type="caution">
    <text evidence="4">The sequence shown here is derived from an EMBL/GenBank/DDBJ whole genome shotgun (WGS) entry which is preliminary data.</text>
</comment>
<keyword evidence="2" id="KW-0009">Actin-binding</keyword>
<dbReference type="PANTHER" id="PTHR11915">
    <property type="entry name" value="SPECTRIN/FILAMIN RELATED CYTOSKELETAL PROTEIN"/>
    <property type="match status" value="1"/>
</dbReference>
<protein>
    <recommendedName>
        <fullName evidence="3">Calponin-homology (CH) domain-containing protein</fullName>
    </recommendedName>
</protein>
<dbReference type="Proteomes" id="UP000078046">
    <property type="component" value="Unassembled WGS sequence"/>
</dbReference>
<dbReference type="PROSITE" id="PS00019">
    <property type="entry name" value="ACTININ_1"/>
    <property type="match status" value="1"/>
</dbReference>
<dbReference type="OrthoDB" id="18853at2759"/>
<dbReference type="GO" id="GO:0003779">
    <property type="term" value="F:actin binding"/>
    <property type="evidence" value="ECO:0007669"/>
    <property type="project" value="UniProtKB-KW"/>
</dbReference>
<dbReference type="AlphaFoldDB" id="A0A177AV15"/>
<dbReference type="PROSITE" id="PS50021">
    <property type="entry name" value="CH"/>
    <property type="match status" value="1"/>
</dbReference>
<evidence type="ECO:0000256" key="2">
    <source>
        <dbReference type="ARBA" id="ARBA00023203"/>
    </source>
</evidence>
<keyword evidence="5" id="KW-1185">Reference proteome</keyword>
<evidence type="ECO:0000256" key="1">
    <source>
        <dbReference type="ARBA" id="ARBA00022737"/>
    </source>
</evidence>
<dbReference type="InterPro" id="IPR036872">
    <property type="entry name" value="CH_dom_sf"/>
</dbReference>
<evidence type="ECO:0000313" key="5">
    <source>
        <dbReference type="Proteomes" id="UP000078046"/>
    </source>
</evidence>
<sequence length="94" mass="10861">MEKHSNMQNTINQLVGSQEKTQSKTFTKWINFRLANSPLYIQNISHDLRDGIILLSLMNGIANANLPIINKKKMTRVHYISNVSVFLEFLDKNK</sequence>